<feature type="region of interest" description="Disordered" evidence="1">
    <location>
        <begin position="159"/>
        <end position="203"/>
    </location>
</feature>
<gene>
    <name evidence="2" type="ORF">H9634_00940</name>
</gene>
<evidence type="ECO:0000256" key="1">
    <source>
        <dbReference type="SAM" id="MobiDB-lite"/>
    </source>
</evidence>
<protein>
    <submittedName>
        <fullName evidence="2">Uncharacterized protein</fullName>
    </submittedName>
</protein>
<dbReference type="EMBL" id="JACSPY010000001">
    <property type="protein sequence ID" value="MBD8019349.1"/>
    <property type="molecule type" value="Genomic_DNA"/>
</dbReference>
<proteinExistence type="predicted"/>
<comment type="caution">
    <text evidence="2">The sequence shown here is derived from an EMBL/GenBank/DDBJ whole genome shotgun (WGS) entry which is preliminary data.</text>
</comment>
<reference evidence="2 3" key="1">
    <citation type="submission" date="2020-08" db="EMBL/GenBank/DDBJ databases">
        <title>A Genomic Blueprint of the Chicken Gut Microbiome.</title>
        <authorList>
            <person name="Gilroy R."/>
            <person name="Ravi A."/>
            <person name="Getino M."/>
            <person name="Pursley I."/>
            <person name="Horton D.L."/>
            <person name="Alikhan N.-F."/>
            <person name="Baker D."/>
            <person name="Gharbi K."/>
            <person name="Hall N."/>
            <person name="Watson M."/>
            <person name="Adriaenssens E.M."/>
            <person name="Foster-Nyarko E."/>
            <person name="Jarju S."/>
            <person name="Secka A."/>
            <person name="Antonio M."/>
            <person name="Oren A."/>
            <person name="Chaudhuri R."/>
            <person name="La Ragione R.M."/>
            <person name="Hildebrand F."/>
            <person name="Pallen M.J."/>
        </authorList>
    </citation>
    <scope>NUCLEOTIDE SEQUENCE [LARGE SCALE GENOMIC DNA]</scope>
    <source>
        <strain evidence="2 3">Re57</strain>
    </source>
</reference>
<feature type="compositionally biased region" description="Basic and acidic residues" evidence="1">
    <location>
        <begin position="191"/>
        <end position="203"/>
    </location>
</feature>
<organism evidence="2 3">
    <name type="scientific">Brevibacterium gallinarum</name>
    <dbReference type="NCBI Taxonomy" id="2762220"/>
    <lineage>
        <taxon>Bacteria</taxon>
        <taxon>Bacillati</taxon>
        <taxon>Actinomycetota</taxon>
        <taxon>Actinomycetes</taxon>
        <taxon>Micrococcales</taxon>
        <taxon>Brevibacteriaceae</taxon>
        <taxon>Brevibacterium</taxon>
    </lineage>
</organism>
<accession>A0ABR8WQJ1</accession>
<sequence length="203" mass="21881">MTLKFPNSDLPLRYRDIEALEATIAHLSARLIEETRMGEAAIERSKLAGRELEQARQTIRSLVAKDKLVPGYVGNSGAVLAPNIEEDIFDEPPLVLRDAGWDARISLDGSEVVVNVGADPETGNTSRIGLADDENAVSEAFVLSNDEVELKVRLDVHPNRNVADGQQRESGHDSSPSVGGCGCSHQPTEGGARKGRDDREVAS</sequence>
<dbReference type="RefSeq" id="WP_191724953.1">
    <property type="nucleotide sequence ID" value="NZ_JACSPY010000001.1"/>
</dbReference>
<keyword evidence="3" id="KW-1185">Reference proteome</keyword>
<name>A0ABR8WQJ1_9MICO</name>
<dbReference type="Proteomes" id="UP000651517">
    <property type="component" value="Unassembled WGS sequence"/>
</dbReference>
<evidence type="ECO:0000313" key="2">
    <source>
        <dbReference type="EMBL" id="MBD8019349.1"/>
    </source>
</evidence>
<evidence type="ECO:0000313" key="3">
    <source>
        <dbReference type="Proteomes" id="UP000651517"/>
    </source>
</evidence>